<dbReference type="OrthoDB" id="5894719at2"/>
<gene>
    <name evidence="6" type="ORF">C7Y47_06695</name>
</gene>
<dbReference type="Proteomes" id="UP000317944">
    <property type="component" value="Unassembled WGS sequence"/>
</dbReference>
<evidence type="ECO:0000313" key="7">
    <source>
        <dbReference type="Proteomes" id="UP000317944"/>
    </source>
</evidence>
<evidence type="ECO:0000256" key="1">
    <source>
        <dbReference type="ARBA" id="ARBA00004196"/>
    </source>
</evidence>
<dbReference type="GO" id="GO:0043190">
    <property type="term" value="C:ATP-binding cassette (ABC) transporter complex"/>
    <property type="evidence" value="ECO:0007669"/>
    <property type="project" value="InterPro"/>
</dbReference>
<proteinExistence type="inferred from homology"/>
<keyword evidence="3" id="KW-0813">Transport</keyword>
<dbReference type="RefSeq" id="WP_142508060.1">
    <property type="nucleotide sequence ID" value="NZ_SADV01000004.1"/>
</dbReference>
<reference evidence="6 7" key="1">
    <citation type="submission" date="2018-03" db="EMBL/GenBank/DDBJ databases">
        <title>Aerobic endospore-forming bacteria genome sequencing and assembly.</title>
        <authorList>
            <person name="Cavalcante D.A."/>
            <person name="Driks A."/>
            <person name="Putonti C."/>
            <person name="De-Souza M.T."/>
        </authorList>
    </citation>
    <scope>NUCLEOTIDE SEQUENCE [LARGE SCALE GENOMIC DNA]</scope>
    <source>
        <strain evidence="6 7">SDF0037</strain>
    </source>
</reference>
<dbReference type="GO" id="GO:0015833">
    <property type="term" value="P:peptide transport"/>
    <property type="evidence" value="ECO:0007669"/>
    <property type="project" value="TreeGrafter"/>
</dbReference>
<organism evidence="6 7">
    <name type="scientific">Lysinibacillus sphaericus</name>
    <name type="common">Bacillus sphaericus</name>
    <dbReference type="NCBI Taxonomy" id="1421"/>
    <lineage>
        <taxon>Bacteria</taxon>
        <taxon>Bacillati</taxon>
        <taxon>Bacillota</taxon>
        <taxon>Bacilli</taxon>
        <taxon>Bacillales</taxon>
        <taxon>Bacillaceae</taxon>
        <taxon>Lysinibacillus</taxon>
    </lineage>
</organism>
<dbReference type="PANTHER" id="PTHR30290">
    <property type="entry name" value="PERIPLASMIC BINDING COMPONENT OF ABC TRANSPORTER"/>
    <property type="match status" value="1"/>
</dbReference>
<keyword evidence="4" id="KW-0732">Signal</keyword>
<evidence type="ECO:0000259" key="5">
    <source>
        <dbReference type="Pfam" id="PF00496"/>
    </source>
</evidence>
<protein>
    <submittedName>
        <fullName evidence="6">ABC transporter substrate-binding protein</fullName>
    </submittedName>
</protein>
<dbReference type="SUPFAM" id="SSF53850">
    <property type="entry name" value="Periplasmic binding protein-like II"/>
    <property type="match status" value="1"/>
</dbReference>
<comment type="subcellular location">
    <subcellularLocation>
        <location evidence="1">Cell envelope</location>
    </subcellularLocation>
</comment>
<dbReference type="GO" id="GO:0030313">
    <property type="term" value="C:cell envelope"/>
    <property type="evidence" value="ECO:0007669"/>
    <property type="project" value="UniProtKB-SubCell"/>
</dbReference>
<dbReference type="InterPro" id="IPR030678">
    <property type="entry name" value="Peptide/Ni-bd"/>
</dbReference>
<dbReference type="Pfam" id="PF00496">
    <property type="entry name" value="SBP_bac_5"/>
    <property type="match status" value="1"/>
</dbReference>
<dbReference type="InterPro" id="IPR000914">
    <property type="entry name" value="SBP_5_dom"/>
</dbReference>
<dbReference type="Gene3D" id="3.10.105.10">
    <property type="entry name" value="Dipeptide-binding Protein, Domain 3"/>
    <property type="match status" value="1"/>
</dbReference>
<evidence type="ECO:0000256" key="3">
    <source>
        <dbReference type="ARBA" id="ARBA00022448"/>
    </source>
</evidence>
<comment type="caution">
    <text evidence="6">The sequence shown here is derived from an EMBL/GenBank/DDBJ whole genome shotgun (WGS) entry which is preliminary data.</text>
</comment>
<feature type="domain" description="Solute-binding protein family 5" evidence="5">
    <location>
        <begin position="48"/>
        <end position="424"/>
    </location>
</feature>
<dbReference type="InterPro" id="IPR039424">
    <property type="entry name" value="SBP_5"/>
</dbReference>
<sequence length="515" mass="58427">MKENNVISVFMGEPTSIDPCFGSEHDGALVLRFLSDPLIDFTPDTGQAKPAAAQSWILEEEGCVIRLFLRKGVRFHHGREVVADDYIYSWNRLAKPSQNSELAYHLSIIKGFEEIHSGVADHMSGLEAIGPYELLVRLTEPFAEVPALFGHHCTAAVPRELVEQDPKKFRDNVVSTGPYMLAEPWVHNSYVRLKRFDDYYAANEAFIDGGRGYLDEIEFRIYEDLDDAYSDWKEGKLDITKVPPKSLDEAMSFGDCFRSTPCALMQYIGFPNDLPPFDNVLVRQAIALGIDRQNIIDNVFAGTRPLATGVLPPMVGSEFRTNISDILSQETNVDRARELLKQAGVSLPLKVPFYYNAGLGHETWVREVKHQLNNLNIELELRPLPWGQFLDKLQSGIDGMFRMTWAIDCPSPDNVLFPLFHSNSIGMDNFSSFNNAIFDNTLMEARAMLDIDQRKLKYQEAENIILEQMPILPLWYGIQYHVVAKDRFEFTGNRVVDIFGEPVLRHVKAKATITK</sequence>
<name>A0A544UQ55_LYSSH</name>
<dbReference type="PIRSF" id="PIRSF002741">
    <property type="entry name" value="MppA"/>
    <property type="match status" value="1"/>
</dbReference>
<dbReference type="Gene3D" id="3.90.76.10">
    <property type="entry name" value="Dipeptide-binding Protein, Domain 1"/>
    <property type="match status" value="1"/>
</dbReference>
<evidence type="ECO:0000256" key="2">
    <source>
        <dbReference type="ARBA" id="ARBA00005695"/>
    </source>
</evidence>
<dbReference type="CDD" id="cd00995">
    <property type="entry name" value="PBP2_NikA_DppA_OppA_like"/>
    <property type="match status" value="1"/>
</dbReference>
<dbReference type="EMBL" id="SADV01000004">
    <property type="protein sequence ID" value="TQR35968.1"/>
    <property type="molecule type" value="Genomic_DNA"/>
</dbReference>
<dbReference type="AlphaFoldDB" id="A0A544UQ55"/>
<comment type="similarity">
    <text evidence="2">Belongs to the bacterial solute-binding protein 5 family.</text>
</comment>
<evidence type="ECO:0000256" key="4">
    <source>
        <dbReference type="ARBA" id="ARBA00022729"/>
    </source>
</evidence>
<dbReference type="PANTHER" id="PTHR30290:SF10">
    <property type="entry name" value="PERIPLASMIC OLIGOPEPTIDE-BINDING PROTEIN-RELATED"/>
    <property type="match status" value="1"/>
</dbReference>
<evidence type="ECO:0000313" key="6">
    <source>
        <dbReference type="EMBL" id="TQR35968.1"/>
    </source>
</evidence>
<dbReference type="GO" id="GO:0042597">
    <property type="term" value="C:periplasmic space"/>
    <property type="evidence" value="ECO:0007669"/>
    <property type="project" value="UniProtKB-ARBA"/>
</dbReference>
<dbReference type="Gene3D" id="3.40.190.10">
    <property type="entry name" value="Periplasmic binding protein-like II"/>
    <property type="match status" value="1"/>
</dbReference>
<accession>A0A544UQ55</accession>
<dbReference type="GO" id="GO:1904680">
    <property type="term" value="F:peptide transmembrane transporter activity"/>
    <property type="evidence" value="ECO:0007669"/>
    <property type="project" value="TreeGrafter"/>
</dbReference>